<evidence type="ECO:0000313" key="2">
    <source>
        <dbReference type="Proteomes" id="UP001485043"/>
    </source>
</evidence>
<dbReference type="EMBL" id="JALJOV010000015">
    <property type="protein sequence ID" value="KAK9868696.1"/>
    <property type="molecule type" value="Genomic_DNA"/>
</dbReference>
<name>A0AAW1TKN7_9CHLO</name>
<sequence>MFEGKHTFTAESFLTKLKAAYETYAVLPEDWVKLAKTRLGGVAASFETELAAENNAENATFPVFERKLLARFPVAPEDAAAFVLVHKTRVKGANLAKYIQDFNKQGAAWKTAYRSILGRLCSS</sequence>
<evidence type="ECO:0000313" key="1">
    <source>
        <dbReference type="EMBL" id="KAK9868696.1"/>
    </source>
</evidence>
<organism evidence="1 2">
    <name type="scientific">Apatococcus fuscideae</name>
    <dbReference type="NCBI Taxonomy" id="2026836"/>
    <lineage>
        <taxon>Eukaryota</taxon>
        <taxon>Viridiplantae</taxon>
        <taxon>Chlorophyta</taxon>
        <taxon>core chlorophytes</taxon>
        <taxon>Trebouxiophyceae</taxon>
        <taxon>Chlorellales</taxon>
        <taxon>Chlorellaceae</taxon>
        <taxon>Apatococcus</taxon>
    </lineage>
</organism>
<dbReference type="Proteomes" id="UP001485043">
    <property type="component" value="Unassembled WGS sequence"/>
</dbReference>
<comment type="caution">
    <text evidence="1">The sequence shown here is derived from an EMBL/GenBank/DDBJ whole genome shotgun (WGS) entry which is preliminary data.</text>
</comment>
<gene>
    <name evidence="1" type="ORF">WJX84_001410</name>
</gene>
<keyword evidence="2" id="KW-1185">Reference proteome</keyword>
<accession>A0AAW1TKN7</accession>
<dbReference type="AlphaFoldDB" id="A0AAW1TKN7"/>
<proteinExistence type="predicted"/>
<protein>
    <submittedName>
        <fullName evidence="1">Uncharacterized protein</fullName>
    </submittedName>
</protein>
<reference evidence="1 2" key="1">
    <citation type="journal article" date="2024" name="Nat. Commun.">
        <title>Phylogenomics reveals the evolutionary origins of lichenization in chlorophyte algae.</title>
        <authorList>
            <person name="Puginier C."/>
            <person name="Libourel C."/>
            <person name="Otte J."/>
            <person name="Skaloud P."/>
            <person name="Haon M."/>
            <person name="Grisel S."/>
            <person name="Petersen M."/>
            <person name="Berrin J.G."/>
            <person name="Delaux P.M."/>
            <person name="Dal Grande F."/>
            <person name="Keller J."/>
        </authorList>
    </citation>
    <scope>NUCLEOTIDE SEQUENCE [LARGE SCALE GENOMIC DNA]</scope>
    <source>
        <strain evidence="1 2">SAG 2523</strain>
    </source>
</reference>